<organism evidence="2 3">
    <name type="scientific">Candidatus Methanoperedens nitratireducens</name>
    <dbReference type="NCBI Taxonomy" id="1392998"/>
    <lineage>
        <taxon>Archaea</taxon>
        <taxon>Methanobacteriati</taxon>
        <taxon>Methanobacteriota</taxon>
        <taxon>Stenosarchaea group</taxon>
        <taxon>Methanomicrobia</taxon>
        <taxon>Methanosarcinales</taxon>
        <taxon>ANME-2 cluster</taxon>
        <taxon>Candidatus Methanoperedentaceae</taxon>
        <taxon>Candidatus Methanoperedens</taxon>
    </lineage>
</organism>
<dbReference type="Proteomes" id="UP000218615">
    <property type="component" value="Unassembled WGS sequence"/>
</dbReference>
<protein>
    <recommendedName>
        <fullName evidence="1">Core domain-containing protein</fullName>
    </recommendedName>
</protein>
<proteinExistence type="predicted"/>
<name>A0A284VLT3_9EURY</name>
<dbReference type="RefSeq" id="WP_096204410.1">
    <property type="nucleotide sequence ID" value="NZ_FZMP01000074.1"/>
</dbReference>
<evidence type="ECO:0000313" key="3">
    <source>
        <dbReference type="Proteomes" id="UP000218615"/>
    </source>
</evidence>
<dbReference type="Gene3D" id="2.60.300.12">
    <property type="entry name" value="HesB-like domain"/>
    <property type="match status" value="1"/>
</dbReference>
<dbReference type="InterPro" id="IPR000361">
    <property type="entry name" value="ATAP_core_dom"/>
</dbReference>
<feature type="domain" description="Core" evidence="1">
    <location>
        <begin position="3"/>
        <end position="83"/>
    </location>
</feature>
<gene>
    <name evidence="2" type="ORF">MNV_1650004</name>
</gene>
<reference evidence="3" key="1">
    <citation type="submission" date="2017-06" db="EMBL/GenBank/DDBJ databases">
        <authorList>
            <person name="Cremers G."/>
        </authorList>
    </citation>
    <scope>NUCLEOTIDE SEQUENCE [LARGE SCALE GENOMIC DNA]</scope>
</reference>
<dbReference type="AlphaFoldDB" id="A0A284VLT3"/>
<dbReference type="InterPro" id="IPR035903">
    <property type="entry name" value="HesB-like_dom_sf"/>
</dbReference>
<evidence type="ECO:0000313" key="2">
    <source>
        <dbReference type="EMBL" id="SNQ60157.1"/>
    </source>
</evidence>
<evidence type="ECO:0000259" key="1">
    <source>
        <dbReference type="Pfam" id="PF01521"/>
    </source>
</evidence>
<accession>A0A284VLT3</accession>
<dbReference type="Pfam" id="PF01521">
    <property type="entry name" value="Fe-S_biosyn"/>
    <property type="match status" value="1"/>
</dbReference>
<sequence length="89" mass="9740">MSKLFIDDGAIEFIKKALAKENAPAMRIFISGGGCCKQFEMAPVKKALAGDVTFTQDGLTVHIEKGLADNTEHIGIKYDEQRGLLLEIE</sequence>
<dbReference type="SUPFAM" id="SSF89360">
    <property type="entry name" value="HesB-like domain"/>
    <property type="match status" value="1"/>
</dbReference>
<keyword evidence="3" id="KW-1185">Reference proteome</keyword>
<dbReference type="OrthoDB" id="147166at2157"/>
<dbReference type="EMBL" id="FZMP01000074">
    <property type="protein sequence ID" value="SNQ60157.1"/>
    <property type="molecule type" value="Genomic_DNA"/>
</dbReference>